<feature type="region of interest" description="Disordered" evidence="1">
    <location>
        <begin position="1"/>
        <end position="42"/>
    </location>
</feature>
<evidence type="ECO:0000313" key="2">
    <source>
        <dbReference type="EMBL" id="VDK87746.1"/>
    </source>
</evidence>
<protein>
    <submittedName>
        <fullName evidence="2">Uncharacterized protein</fullName>
    </submittedName>
</protein>
<name>A0A3P6TI83_DIBLA</name>
<feature type="non-terminal residue" evidence="2">
    <location>
        <position position="42"/>
    </location>
</feature>
<reference evidence="2 3" key="1">
    <citation type="submission" date="2018-11" db="EMBL/GenBank/DDBJ databases">
        <authorList>
            <consortium name="Pathogen Informatics"/>
        </authorList>
    </citation>
    <scope>NUCLEOTIDE SEQUENCE [LARGE SCALE GENOMIC DNA]</scope>
</reference>
<dbReference type="Proteomes" id="UP000281553">
    <property type="component" value="Unassembled WGS sequence"/>
</dbReference>
<proteinExistence type="predicted"/>
<dbReference type="AlphaFoldDB" id="A0A3P6TI83"/>
<sequence>MPIRPFQASVLPRNSSQNNGTAPYTSSYPSAAAAATTTASTD</sequence>
<feature type="compositionally biased region" description="Low complexity" evidence="1">
    <location>
        <begin position="21"/>
        <end position="42"/>
    </location>
</feature>
<evidence type="ECO:0000313" key="3">
    <source>
        <dbReference type="Proteomes" id="UP000281553"/>
    </source>
</evidence>
<gene>
    <name evidence="2" type="ORF">DILT_LOCUS4073</name>
</gene>
<keyword evidence="3" id="KW-1185">Reference proteome</keyword>
<accession>A0A3P6TI83</accession>
<dbReference type="EMBL" id="UYRU01044785">
    <property type="protein sequence ID" value="VDK87746.1"/>
    <property type="molecule type" value="Genomic_DNA"/>
</dbReference>
<organism evidence="2 3">
    <name type="scientific">Dibothriocephalus latus</name>
    <name type="common">Fish tapeworm</name>
    <name type="synonym">Diphyllobothrium latum</name>
    <dbReference type="NCBI Taxonomy" id="60516"/>
    <lineage>
        <taxon>Eukaryota</taxon>
        <taxon>Metazoa</taxon>
        <taxon>Spiralia</taxon>
        <taxon>Lophotrochozoa</taxon>
        <taxon>Platyhelminthes</taxon>
        <taxon>Cestoda</taxon>
        <taxon>Eucestoda</taxon>
        <taxon>Diphyllobothriidea</taxon>
        <taxon>Diphyllobothriidae</taxon>
        <taxon>Dibothriocephalus</taxon>
    </lineage>
</organism>
<evidence type="ECO:0000256" key="1">
    <source>
        <dbReference type="SAM" id="MobiDB-lite"/>
    </source>
</evidence>